<feature type="compositionally biased region" description="Polar residues" evidence="4">
    <location>
        <begin position="1"/>
        <end position="18"/>
    </location>
</feature>
<dbReference type="Proteomes" id="UP001150238">
    <property type="component" value="Unassembled WGS sequence"/>
</dbReference>
<evidence type="ECO:0000256" key="4">
    <source>
        <dbReference type="SAM" id="MobiDB-lite"/>
    </source>
</evidence>
<organism evidence="6 7">
    <name type="scientific">Lentinula lateritia</name>
    <dbReference type="NCBI Taxonomy" id="40482"/>
    <lineage>
        <taxon>Eukaryota</taxon>
        <taxon>Fungi</taxon>
        <taxon>Dikarya</taxon>
        <taxon>Basidiomycota</taxon>
        <taxon>Agaricomycotina</taxon>
        <taxon>Agaricomycetes</taxon>
        <taxon>Agaricomycetidae</taxon>
        <taxon>Agaricales</taxon>
        <taxon>Marasmiineae</taxon>
        <taxon>Omphalotaceae</taxon>
        <taxon>Lentinula</taxon>
    </lineage>
</organism>
<evidence type="ECO:0000256" key="3">
    <source>
        <dbReference type="SAM" id="Coils"/>
    </source>
</evidence>
<comment type="subcellular location">
    <subcellularLocation>
        <location evidence="1">Nucleus</location>
    </subcellularLocation>
</comment>
<protein>
    <recommendedName>
        <fullName evidence="5">INO80 complex subunit F domain-containing protein</fullName>
    </recommendedName>
</protein>
<feature type="region of interest" description="Disordered" evidence="4">
    <location>
        <begin position="1"/>
        <end position="34"/>
    </location>
</feature>
<feature type="domain" description="INO80 complex subunit F" evidence="5">
    <location>
        <begin position="39"/>
        <end position="85"/>
    </location>
</feature>
<feature type="compositionally biased region" description="Basic and acidic residues" evidence="4">
    <location>
        <begin position="433"/>
        <end position="447"/>
    </location>
</feature>
<evidence type="ECO:0000313" key="6">
    <source>
        <dbReference type="EMBL" id="KAJ4492171.1"/>
    </source>
</evidence>
<feature type="compositionally biased region" description="Gly residues" evidence="4">
    <location>
        <begin position="395"/>
        <end position="406"/>
    </location>
</feature>
<reference evidence="6" key="2">
    <citation type="journal article" date="2023" name="Proc. Natl. Acad. Sci. U.S.A.">
        <title>A global phylogenomic analysis of the shiitake genus Lentinula.</title>
        <authorList>
            <person name="Sierra-Patev S."/>
            <person name="Min B."/>
            <person name="Naranjo-Ortiz M."/>
            <person name="Looney B."/>
            <person name="Konkel Z."/>
            <person name="Slot J.C."/>
            <person name="Sakamoto Y."/>
            <person name="Steenwyk J.L."/>
            <person name="Rokas A."/>
            <person name="Carro J."/>
            <person name="Camarero S."/>
            <person name="Ferreira P."/>
            <person name="Molpeceres G."/>
            <person name="Ruiz-Duenas F.J."/>
            <person name="Serrano A."/>
            <person name="Henrissat B."/>
            <person name="Drula E."/>
            <person name="Hughes K.W."/>
            <person name="Mata J.L."/>
            <person name="Ishikawa N.K."/>
            <person name="Vargas-Isla R."/>
            <person name="Ushijima S."/>
            <person name="Smith C.A."/>
            <person name="Donoghue J."/>
            <person name="Ahrendt S."/>
            <person name="Andreopoulos W."/>
            <person name="He G."/>
            <person name="LaButti K."/>
            <person name="Lipzen A."/>
            <person name="Ng V."/>
            <person name="Riley R."/>
            <person name="Sandor L."/>
            <person name="Barry K."/>
            <person name="Martinez A.T."/>
            <person name="Xiao Y."/>
            <person name="Gibbons J.G."/>
            <person name="Terashima K."/>
            <person name="Grigoriev I.V."/>
            <person name="Hibbett D."/>
        </authorList>
    </citation>
    <scope>NUCLEOTIDE SEQUENCE</scope>
    <source>
        <strain evidence="6">Sp2 HRB7682 ss15</strain>
    </source>
</reference>
<dbReference type="InterPro" id="IPR056513">
    <property type="entry name" value="INO80F"/>
</dbReference>
<evidence type="ECO:0000313" key="7">
    <source>
        <dbReference type="Proteomes" id="UP001150238"/>
    </source>
</evidence>
<feature type="compositionally biased region" description="Low complexity" evidence="4">
    <location>
        <begin position="175"/>
        <end position="186"/>
    </location>
</feature>
<feature type="compositionally biased region" description="Low complexity" evidence="4">
    <location>
        <begin position="422"/>
        <end position="432"/>
    </location>
</feature>
<feature type="compositionally biased region" description="Basic and acidic residues" evidence="4">
    <location>
        <begin position="468"/>
        <end position="481"/>
    </location>
</feature>
<feature type="compositionally biased region" description="Polar residues" evidence="4">
    <location>
        <begin position="526"/>
        <end position="538"/>
    </location>
</feature>
<dbReference type="Pfam" id="PF24245">
    <property type="entry name" value="INO80F"/>
    <property type="match status" value="1"/>
</dbReference>
<evidence type="ECO:0000256" key="2">
    <source>
        <dbReference type="ARBA" id="ARBA00023242"/>
    </source>
</evidence>
<feature type="coiled-coil region" evidence="3">
    <location>
        <begin position="36"/>
        <end position="63"/>
    </location>
</feature>
<dbReference type="GO" id="GO:0005634">
    <property type="term" value="C:nucleus"/>
    <property type="evidence" value="ECO:0007669"/>
    <property type="project" value="UniProtKB-SubCell"/>
</dbReference>
<dbReference type="EMBL" id="JANVFS010000005">
    <property type="protein sequence ID" value="KAJ4492171.1"/>
    <property type="molecule type" value="Genomic_DNA"/>
</dbReference>
<comment type="caution">
    <text evidence="6">The sequence shown here is derived from an EMBL/GenBank/DDBJ whole genome shotgun (WGS) entry which is preliminary data.</text>
</comment>
<reference evidence="6" key="1">
    <citation type="submission" date="2022-08" db="EMBL/GenBank/DDBJ databases">
        <authorList>
            <consortium name="DOE Joint Genome Institute"/>
            <person name="Min B."/>
            <person name="Riley R."/>
            <person name="Sierra-Patev S."/>
            <person name="Naranjo-Ortiz M."/>
            <person name="Looney B."/>
            <person name="Konkel Z."/>
            <person name="Slot J.C."/>
            <person name="Sakamoto Y."/>
            <person name="Steenwyk J.L."/>
            <person name="Rokas A."/>
            <person name="Carro J."/>
            <person name="Camarero S."/>
            <person name="Ferreira P."/>
            <person name="Molpeceres G."/>
            <person name="Ruiz-Duenas F.J."/>
            <person name="Serrano A."/>
            <person name="Henrissat B."/>
            <person name="Drula E."/>
            <person name="Hughes K.W."/>
            <person name="Mata J.L."/>
            <person name="Ishikawa N.K."/>
            <person name="Vargas-Isla R."/>
            <person name="Ushijima S."/>
            <person name="Smith C.A."/>
            <person name="Ahrendt S."/>
            <person name="Andreopoulos W."/>
            <person name="He G."/>
            <person name="Labutti K."/>
            <person name="Lipzen A."/>
            <person name="Ng V."/>
            <person name="Sandor L."/>
            <person name="Barry K."/>
            <person name="Martinez A.T."/>
            <person name="Xiao Y."/>
            <person name="Gibbons J.G."/>
            <person name="Terashima K."/>
            <person name="Hibbett D.S."/>
            <person name="Grigoriev I.V."/>
        </authorList>
    </citation>
    <scope>NUCLEOTIDE SEQUENCE</scope>
    <source>
        <strain evidence="6">Sp2 HRB7682 ss15</strain>
    </source>
</reference>
<feature type="compositionally biased region" description="Low complexity" evidence="4">
    <location>
        <begin position="214"/>
        <end position="223"/>
    </location>
</feature>
<sequence length="562" mass="62486">MASPGPSNLQSISAMSSRTKSKPPAHSMGITAGAEDVKYQAKYKELKRKVKEIEGDNDKLHFKVLTAKRNIQRMKLERAILYERLAQISPSPVPNDQHSISAPHPAAVVVHHSPIIQPVPNRHRVDVGDLVGIDFDANFVEYSQPHSRINPGRPLPAIDTTIAPSAHHHIPPPSSRHGSGSGSDSRQLPPFTQFLDQPRSPRSHPHSDSHQRTRSQSSSSRSHNLPPQQAPYHIGNAQGHQYADSLPPMQHALHSPPLLDRDREGSRSRRHDLHELAGTHDAHAHSMPPLSPSVDSRSSARIHNHQRLGPGTYINRDDPRSHEMDRERDWEQERDIRDRELNYSNARQRERDPVVSSMRSPPPVHRRAPSAMDYHDQHIPSSRAREEYYHENSLGSGGPSGGGSGGIYARVSRSGTPGSGSGSNSAGANEGPSRPDSRSSYFEDRSRGYRFRHVNAGLPTNEDPTLDFVHEDGRSQSRDRSNATGVGFPLQHRETVDAVGRMDLRRDRENKDAKRKIRGEMDVDTENGSTGVMSSYSGGISDERGGKRYHRDDNIEDVRMGP</sequence>
<feature type="compositionally biased region" description="Basic and acidic residues" evidence="4">
    <location>
        <begin position="373"/>
        <end position="390"/>
    </location>
</feature>
<dbReference type="AlphaFoldDB" id="A0A9W9DYI5"/>
<name>A0A9W9DYI5_9AGAR</name>
<evidence type="ECO:0000259" key="5">
    <source>
        <dbReference type="Pfam" id="PF24245"/>
    </source>
</evidence>
<evidence type="ECO:0000256" key="1">
    <source>
        <dbReference type="ARBA" id="ARBA00004123"/>
    </source>
</evidence>
<keyword evidence="3" id="KW-0175">Coiled coil</keyword>
<proteinExistence type="predicted"/>
<feature type="compositionally biased region" description="Basic and acidic residues" evidence="4">
    <location>
        <begin position="315"/>
        <end position="353"/>
    </location>
</feature>
<keyword evidence="2" id="KW-0539">Nucleus</keyword>
<feature type="region of interest" description="Disordered" evidence="4">
    <location>
        <begin position="144"/>
        <end position="562"/>
    </location>
</feature>
<feature type="compositionally biased region" description="Basic and acidic residues" evidence="4">
    <location>
        <begin position="491"/>
        <end position="512"/>
    </location>
</feature>
<feature type="compositionally biased region" description="Basic and acidic residues" evidence="4">
    <location>
        <begin position="541"/>
        <end position="562"/>
    </location>
</feature>
<accession>A0A9W9DYI5</accession>
<gene>
    <name evidence="6" type="ORF">C8J55DRAFT_556615</name>
</gene>
<feature type="compositionally biased region" description="Basic and acidic residues" evidence="4">
    <location>
        <begin position="259"/>
        <end position="284"/>
    </location>
</feature>